<name>A0A6M5YUK6_9BACT</name>
<evidence type="ECO:0000313" key="2">
    <source>
        <dbReference type="EMBL" id="QJW97076.1"/>
    </source>
</evidence>
<protein>
    <recommendedName>
        <fullName evidence="4">Transposase IS701-like DDE domain-containing protein</fullName>
    </recommendedName>
</protein>
<feature type="compositionally biased region" description="Polar residues" evidence="1">
    <location>
        <begin position="211"/>
        <end position="221"/>
    </location>
</feature>
<feature type="region of interest" description="Disordered" evidence="1">
    <location>
        <begin position="158"/>
        <end position="221"/>
    </location>
</feature>
<reference evidence="3" key="1">
    <citation type="submission" date="2020-05" db="EMBL/GenBank/DDBJ databases">
        <title>Frigoriglobus tundricola gen. nov., sp. nov., a psychrotolerant cellulolytic planctomycete of the family Gemmataceae with two divergent copies of 16S rRNA gene.</title>
        <authorList>
            <person name="Kulichevskaya I.S."/>
            <person name="Ivanova A.A."/>
            <person name="Naumoff D.G."/>
            <person name="Beletsky A.V."/>
            <person name="Rijpstra W.I.C."/>
            <person name="Sinninghe Damste J.S."/>
            <person name="Mardanov A.V."/>
            <person name="Ravin N.V."/>
            <person name="Dedysh S.N."/>
        </authorList>
    </citation>
    <scope>NUCLEOTIDE SEQUENCE [LARGE SCALE GENOMIC DNA]</scope>
    <source>
        <strain evidence="3">PL17</strain>
    </source>
</reference>
<accession>A0A6M5YUK6</accession>
<dbReference type="KEGG" id="ftj:FTUN_4641"/>
<organism evidence="2 3">
    <name type="scientific">Frigoriglobus tundricola</name>
    <dbReference type="NCBI Taxonomy" id="2774151"/>
    <lineage>
        <taxon>Bacteria</taxon>
        <taxon>Pseudomonadati</taxon>
        <taxon>Planctomycetota</taxon>
        <taxon>Planctomycetia</taxon>
        <taxon>Gemmatales</taxon>
        <taxon>Gemmataceae</taxon>
        <taxon>Frigoriglobus</taxon>
    </lineage>
</organism>
<evidence type="ECO:0000313" key="3">
    <source>
        <dbReference type="Proteomes" id="UP000503447"/>
    </source>
</evidence>
<proteinExistence type="predicted"/>
<keyword evidence="3" id="KW-1185">Reference proteome</keyword>
<feature type="compositionally biased region" description="Gly residues" evidence="1">
    <location>
        <begin position="185"/>
        <end position="194"/>
    </location>
</feature>
<sequence>MPSSHTPAPRCPWFSVLAKALDPRSGRRLAALFRGLILASRRQTLRRWIRAAGRSNPYRRCSATAAAVGRRTEGAAAPLLLELLKPLVADTSRLVRALDDTPTERYGPQVQGAGVHHHPTPGPAGSPFVYGHVWVVLGLLGRTRWAGSWPCPGWPGCTSARRTSERSRPSTDPRSRPSWRWPWRGCGGRTGGSSCGRSRCGWWPTGRTPKLPSSSPCGSSG</sequence>
<dbReference type="AlphaFoldDB" id="A0A6M5YUK6"/>
<dbReference type="Proteomes" id="UP000503447">
    <property type="component" value="Chromosome"/>
</dbReference>
<dbReference type="EMBL" id="CP053452">
    <property type="protein sequence ID" value="QJW97076.1"/>
    <property type="molecule type" value="Genomic_DNA"/>
</dbReference>
<evidence type="ECO:0008006" key="4">
    <source>
        <dbReference type="Google" id="ProtNLM"/>
    </source>
</evidence>
<feature type="compositionally biased region" description="Basic and acidic residues" evidence="1">
    <location>
        <begin position="162"/>
        <end position="175"/>
    </location>
</feature>
<gene>
    <name evidence="2" type="ORF">FTUN_4641</name>
</gene>
<evidence type="ECO:0000256" key="1">
    <source>
        <dbReference type="SAM" id="MobiDB-lite"/>
    </source>
</evidence>